<feature type="region of interest" description="Disordered" evidence="4">
    <location>
        <begin position="366"/>
        <end position="439"/>
    </location>
</feature>
<feature type="region of interest" description="Disordered" evidence="4">
    <location>
        <begin position="475"/>
        <end position="499"/>
    </location>
</feature>
<evidence type="ECO:0000256" key="1">
    <source>
        <dbReference type="ARBA" id="ARBA00004123"/>
    </source>
</evidence>
<evidence type="ECO:0000256" key="4">
    <source>
        <dbReference type="SAM" id="MobiDB-lite"/>
    </source>
</evidence>
<dbReference type="PANTHER" id="PTHR14396:SF10">
    <property type="entry name" value="CLASPIN"/>
    <property type="match status" value="1"/>
</dbReference>
<dbReference type="GO" id="GO:0010997">
    <property type="term" value="F:anaphase-promoting complex binding"/>
    <property type="evidence" value="ECO:0007669"/>
    <property type="project" value="TreeGrafter"/>
</dbReference>
<evidence type="ECO:0000313" key="5">
    <source>
        <dbReference type="Proteomes" id="UP000887581"/>
    </source>
</evidence>
<feature type="region of interest" description="Disordered" evidence="4">
    <location>
        <begin position="529"/>
        <end position="555"/>
    </location>
</feature>
<feature type="compositionally biased region" description="Acidic residues" evidence="4">
    <location>
        <begin position="242"/>
        <end position="252"/>
    </location>
</feature>
<feature type="region of interest" description="Disordered" evidence="4">
    <location>
        <begin position="313"/>
        <end position="347"/>
    </location>
</feature>
<feature type="compositionally biased region" description="Polar residues" evidence="4">
    <location>
        <begin position="44"/>
        <end position="63"/>
    </location>
</feature>
<organism evidence="5 6">
    <name type="scientific">Setaria digitata</name>
    <dbReference type="NCBI Taxonomy" id="48799"/>
    <lineage>
        <taxon>Eukaryota</taxon>
        <taxon>Metazoa</taxon>
        <taxon>Ecdysozoa</taxon>
        <taxon>Nematoda</taxon>
        <taxon>Chromadorea</taxon>
        <taxon>Rhabditida</taxon>
        <taxon>Spirurina</taxon>
        <taxon>Spiruromorpha</taxon>
        <taxon>Filarioidea</taxon>
        <taxon>Setariidae</taxon>
        <taxon>Setaria</taxon>
    </lineage>
</organism>
<feature type="compositionally biased region" description="Acidic residues" evidence="4">
    <location>
        <begin position="389"/>
        <end position="398"/>
    </location>
</feature>
<dbReference type="GO" id="GO:0007095">
    <property type="term" value="P:mitotic G2 DNA damage checkpoint signaling"/>
    <property type="evidence" value="ECO:0007669"/>
    <property type="project" value="TreeGrafter"/>
</dbReference>
<reference evidence="6" key="1">
    <citation type="submission" date="2022-11" db="UniProtKB">
        <authorList>
            <consortium name="WormBaseParasite"/>
        </authorList>
    </citation>
    <scope>IDENTIFICATION</scope>
</reference>
<dbReference type="PANTHER" id="PTHR14396">
    <property type="entry name" value="CLASPIN"/>
    <property type="match status" value="1"/>
</dbReference>
<accession>A0A915PZD8</accession>
<feature type="compositionally biased region" description="Basic and acidic residues" evidence="4">
    <location>
        <begin position="475"/>
        <end position="489"/>
    </location>
</feature>
<proteinExistence type="predicted"/>
<feature type="compositionally biased region" description="Basic and acidic residues" evidence="4">
    <location>
        <begin position="253"/>
        <end position="265"/>
    </location>
</feature>
<sequence>MSNDGGLLSPNTPSDTDSNSNSGSLFSRQYPDELSSSSSESKENTPTLLNNENMTSQNLSPNVKETFSSSKRQIFKIFPETLKCQPKITREDSIDLATDEASFHSKFNQNYLVEKANSDDEWFMGKFRLTHKSQLLDWDKEFESRKYPFRTRRTFVQTCLIKRLAEIRKLGQLKRKAMYDADNDIADDESSSVGIDACELTDDEENKITTLTSEGEPENDITMEESEKDRSGSDGSEAVAQENEDVNDEEIDLHDKHSAGDKEIGSIKLTENRNGIATSDNDEEFDSEASGDASDEDWRKNWFRLGMKTCETPMKHSDHESCYMPDCETGSSSLSDEAADEDGRSSASIVDDLLNDVAANCSGIFDYPEDYEPKEQNSSKRVSICKDADDTDDKDEDELIRRRKPKTHRLVFEDSSDEDELTGDGWKSGNIRGHEAHSKQCTEAKISVYTSEKSNFDDPDALLAGKHKFNDNNDKDFLFNEGNDGHKESVMQPTGRVIGDEKYQQNELMEEGDSSDEEMEVFRKLQNMRKSKKCEYVEEEASLSGDDVGSDEDDDDQLDVYEAEEGDNDELPDNETIREELQKQWLKQQQDEEDRKLLYWKDQLLIDGDLSRETDRTFRFKLRCTTTENVNEKTDHIAASVETDEVDGEELWKKHREISKWKREVAKVGLHDEDILMKGTNPLLQAASKIIDKSESSQSQEQTSSPLCKNSLLSHRKSLSQVLNQTKITLYTASASANGHIEVPCYQVSLLKTVGYRPLGTERFKVSYRKIATEP</sequence>
<keyword evidence="3" id="KW-0539">Nucleus</keyword>
<comment type="subcellular location">
    <subcellularLocation>
        <location evidence="1">Nucleus</location>
    </subcellularLocation>
</comment>
<feature type="region of interest" description="Disordered" evidence="4">
    <location>
        <begin position="186"/>
        <end position="298"/>
    </location>
</feature>
<feature type="compositionally biased region" description="Basic and acidic residues" evidence="4">
    <location>
        <begin position="371"/>
        <end position="388"/>
    </location>
</feature>
<dbReference type="Proteomes" id="UP000887581">
    <property type="component" value="Unplaced"/>
</dbReference>
<dbReference type="GO" id="GO:0005634">
    <property type="term" value="C:nucleus"/>
    <property type="evidence" value="ECO:0007669"/>
    <property type="project" value="UniProtKB-SubCell"/>
</dbReference>
<dbReference type="GO" id="GO:0033314">
    <property type="term" value="P:mitotic DNA replication checkpoint signaling"/>
    <property type="evidence" value="ECO:0007669"/>
    <property type="project" value="TreeGrafter"/>
</dbReference>
<dbReference type="InterPro" id="IPR024146">
    <property type="entry name" value="Claspin"/>
</dbReference>
<evidence type="ECO:0000313" key="6">
    <source>
        <dbReference type="WBParaSite" id="sdigi.contig626.g9278.t1"/>
    </source>
</evidence>
<feature type="compositionally biased region" description="Acidic residues" evidence="4">
    <location>
        <begin position="215"/>
        <end position="224"/>
    </location>
</feature>
<dbReference type="WBParaSite" id="sdigi.contig626.g9278.t1">
    <property type="protein sequence ID" value="sdigi.contig626.g9278.t1"/>
    <property type="gene ID" value="sdigi.contig626.g9278"/>
</dbReference>
<feature type="compositionally biased region" description="Low complexity" evidence="4">
    <location>
        <begin position="9"/>
        <end position="22"/>
    </location>
</feature>
<keyword evidence="2" id="KW-0597">Phosphoprotein</keyword>
<dbReference type="AlphaFoldDB" id="A0A915PZD8"/>
<feature type="compositionally biased region" description="Acidic residues" evidence="4">
    <location>
        <begin position="280"/>
        <end position="295"/>
    </location>
</feature>
<name>A0A915PZD8_9BILA</name>
<evidence type="ECO:0000256" key="3">
    <source>
        <dbReference type="ARBA" id="ARBA00023242"/>
    </source>
</evidence>
<feature type="region of interest" description="Disordered" evidence="4">
    <location>
        <begin position="1"/>
        <end position="63"/>
    </location>
</feature>
<evidence type="ECO:0000256" key="2">
    <source>
        <dbReference type="ARBA" id="ARBA00022553"/>
    </source>
</evidence>
<keyword evidence="5" id="KW-1185">Reference proteome</keyword>
<protein>
    <submittedName>
        <fullName evidence="6">Uncharacterized protein</fullName>
    </submittedName>
</protein>